<accession>A0A6J5NI39</accession>
<dbReference type="EMBL" id="LR796675">
    <property type="protein sequence ID" value="CAB4158633.1"/>
    <property type="molecule type" value="Genomic_DNA"/>
</dbReference>
<reference evidence="1" key="1">
    <citation type="submission" date="2020-04" db="EMBL/GenBank/DDBJ databases">
        <authorList>
            <person name="Chiriac C."/>
            <person name="Salcher M."/>
            <person name="Ghai R."/>
            <person name="Kavagutti S V."/>
        </authorList>
    </citation>
    <scope>NUCLEOTIDE SEQUENCE</scope>
</reference>
<evidence type="ECO:0000313" key="1">
    <source>
        <dbReference type="EMBL" id="CAB4158633.1"/>
    </source>
</evidence>
<organism evidence="1">
    <name type="scientific">uncultured Caudovirales phage</name>
    <dbReference type="NCBI Taxonomy" id="2100421"/>
    <lineage>
        <taxon>Viruses</taxon>
        <taxon>Duplodnaviria</taxon>
        <taxon>Heunggongvirae</taxon>
        <taxon>Uroviricota</taxon>
        <taxon>Caudoviricetes</taxon>
        <taxon>Peduoviridae</taxon>
        <taxon>Maltschvirus</taxon>
        <taxon>Maltschvirus maltsch</taxon>
    </lineage>
</organism>
<protein>
    <submittedName>
        <fullName evidence="1">Uncharacterized protein</fullName>
    </submittedName>
</protein>
<proteinExistence type="predicted"/>
<sequence>MPGGFFMSKQRSNNIMSFAKHTVTAPTNECINKEITLSIGDKTIQKILVPSWWSEATTITAVVDAIVRSGEAWRSVNTNDVVKFTMDWMQCHEEDCVMLLDIWVSWKEVK</sequence>
<gene>
    <name evidence="1" type="ORF">UFOVP704_15</name>
</gene>
<name>A0A6J5NI39_9CAUD</name>